<accession>A0A0R0CPV6</accession>
<feature type="compositionally biased region" description="Basic and acidic residues" evidence="1">
    <location>
        <begin position="85"/>
        <end position="107"/>
    </location>
</feature>
<dbReference type="Proteomes" id="UP000051863">
    <property type="component" value="Unassembled WGS sequence"/>
</dbReference>
<comment type="caution">
    <text evidence="3">The sequence shown here is derived from an EMBL/GenBank/DDBJ whole genome shotgun (WGS) entry which is preliminary data.</text>
</comment>
<dbReference type="Gene3D" id="3.30.1340.30">
    <property type="match status" value="1"/>
</dbReference>
<organism evidence="3 4">
    <name type="scientific">Stenotrophomonas terrae</name>
    <dbReference type="NCBI Taxonomy" id="405446"/>
    <lineage>
        <taxon>Bacteria</taxon>
        <taxon>Pseudomonadati</taxon>
        <taxon>Pseudomonadota</taxon>
        <taxon>Gammaproteobacteria</taxon>
        <taxon>Lysobacterales</taxon>
        <taxon>Lysobacteraceae</taxon>
        <taxon>Stenotrophomonas</taxon>
    </lineage>
</organism>
<protein>
    <recommendedName>
        <fullName evidence="2">BON domain-containing protein</fullName>
    </recommendedName>
</protein>
<evidence type="ECO:0000313" key="4">
    <source>
        <dbReference type="Proteomes" id="UP000051863"/>
    </source>
</evidence>
<proteinExistence type="predicted"/>
<dbReference type="PROSITE" id="PS50914">
    <property type="entry name" value="BON"/>
    <property type="match status" value="1"/>
</dbReference>
<dbReference type="AlphaFoldDB" id="A0A0R0CPV6"/>
<evidence type="ECO:0000256" key="1">
    <source>
        <dbReference type="SAM" id="MobiDB-lite"/>
    </source>
</evidence>
<evidence type="ECO:0000259" key="2">
    <source>
        <dbReference type="PROSITE" id="PS50914"/>
    </source>
</evidence>
<dbReference type="EMBL" id="LDJJ01000028">
    <property type="protein sequence ID" value="KRG67665.1"/>
    <property type="molecule type" value="Genomic_DNA"/>
</dbReference>
<reference evidence="3 4" key="1">
    <citation type="submission" date="2015-05" db="EMBL/GenBank/DDBJ databases">
        <title>Genome sequencing and analysis of members of genus Stenotrophomonas.</title>
        <authorList>
            <person name="Patil P.P."/>
            <person name="Midha S."/>
            <person name="Patil P.B."/>
        </authorList>
    </citation>
    <scope>NUCLEOTIDE SEQUENCE [LARGE SCALE GENOMIC DNA]</scope>
    <source>
        <strain evidence="3 4">DSM 18941</strain>
    </source>
</reference>
<feature type="region of interest" description="Disordered" evidence="1">
    <location>
        <begin position="73"/>
        <end position="107"/>
    </location>
</feature>
<sequence>MLMAAERPDSLIGDEVVRTLGQQAQSSQVLAQVKDGQVTLSGDVPSSEAKHQVEAVVAAIEGVRKVVSHLHVDSGKRSFGAPGEAIRDNPDGRDDAQMGDIDLGKDG</sequence>
<feature type="domain" description="BON" evidence="2">
    <location>
        <begin position="8"/>
        <end position="74"/>
    </location>
</feature>
<dbReference type="InterPro" id="IPR007055">
    <property type="entry name" value="BON_dom"/>
</dbReference>
<evidence type="ECO:0000313" key="3">
    <source>
        <dbReference type="EMBL" id="KRG67665.1"/>
    </source>
</evidence>
<gene>
    <name evidence="3" type="ORF">ABB27_08805</name>
</gene>
<name>A0A0R0CPV6_9GAMM</name>
<dbReference type="Pfam" id="PF04972">
    <property type="entry name" value="BON"/>
    <property type="match status" value="1"/>
</dbReference>
<keyword evidence="4" id="KW-1185">Reference proteome</keyword>
<dbReference type="PATRIC" id="fig|405446.3.peg.1210"/>